<keyword evidence="2 4" id="KW-0328">Glycosyltransferase</keyword>
<evidence type="ECO:0000256" key="1">
    <source>
        <dbReference type="ARBA" id="ARBA00009995"/>
    </source>
</evidence>
<proteinExistence type="inferred from homology"/>
<dbReference type="PANTHER" id="PTHR48048:SF30">
    <property type="entry name" value="GLYCOSYLTRANSFERASE"/>
    <property type="match status" value="1"/>
</dbReference>
<comment type="caution">
    <text evidence="6">The sequence shown here is derived from an EMBL/GenBank/DDBJ whole genome shotgun (WGS) entry which is preliminary data.</text>
</comment>
<dbReference type="AlphaFoldDB" id="A0AAX6G5T7"/>
<dbReference type="CDD" id="cd03784">
    <property type="entry name" value="GT1_Gtf-like"/>
    <property type="match status" value="1"/>
</dbReference>
<dbReference type="SUPFAM" id="SSF53756">
    <property type="entry name" value="UDP-Glycosyltransferase/glycogen phosphorylase"/>
    <property type="match status" value="1"/>
</dbReference>
<evidence type="ECO:0000256" key="5">
    <source>
        <dbReference type="RuleBase" id="RU362057"/>
    </source>
</evidence>
<name>A0AAX6G5T7_IRIPA</name>
<reference evidence="6" key="1">
    <citation type="journal article" date="2023" name="GigaByte">
        <title>Genome assembly of the bearded iris, Iris pallida Lam.</title>
        <authorList>
            <person name="Bruccoleri R.E."/>
            <person name="Oakeley E.J."/>
            <person name="Faust A.M.E."/>
            <person name="Altorfer M."/>
            <person name="Dessus-Babus S."/>
            <person name="Burckhardt D."/>
            <person name="Oertli M."/>
            <person name="Naumann U."/>
            <person name="Petersen F."/>
            <person name="Wong J."/>
        </authorList>
    </citation>
    <scope>NUCLEOTIDE SEQUENCE</scope>
    <source>
        <strain evidence="6">GSM-AAB239-AS_SAM_17_03QT</strain>
    </source>
</reference>
<protein>
    <recommendedName>
        <fullName evidence="5">Glycosyltransferase</fullName>
        <ecNumber evidence="5">2.4.1.-</ecNumber>
    </recommendedName>
</protein>
<reference evidence="6" key="2">
    <citation type="submission" date="2023-04" db="EMBL/GenBank/DDBJ databases">
        <authorList>
            <person name="Bruccoleri R.E."/>
            <person name="Oakeley E.J."/>
            <person name="Faust A.-M."/>
            <person name="Dessus-Babus S."/>
            <person name="Altorfer M."/>
            <person name="Burckhardt D."/>
            <person name="Oertli M."/>
            <person name="Naumann U."/>
            <person name="Petersen F."/>
            <person name="Wong J."/>
        </authorList>
    </citation>
    <scope>NUCLEOTIDE SEQUENCE</scope>
    <source>
        <strain evidence="6">GSM-AAB239-AS_SAM_17_03QT</strain>
        <tissue evidence="6">Leaf</tissue>
    </source>
</reference>
<dbReference type="PROSITE" id="PS00375">
    <property type="entry name" value="UDPGT"/>
    <property type="match status" value="1"/>
</dbReference>
<comment type="similarity">
    <text evidence="1 4">Belongs to the UDP-glycosyltransferase family.</text>
</comment>
<evidence type="ECO:0000256" key="4">
    <source>
        <dbReference type="RuleBase" id="RU003718"/>
    </source>
</evidence>
<accession>A0AAX6G5T7</accession>
<dbReference type="FunFam" id="3.40.50.2000:FF:000089">
    <property type="entry name" value="Glycosyltransferase"/>
    <property type="match status" value="1"/>
</dbReference>
<evidence type="ECO:0000256" key="3">
    <source>
        <dbReference type="ARBA" id="ARBA00022679"/>
    </source>
</evidence>
<dbReference type="EMBL" id="JANAVB010022597">
    <property type="protein sequence ID" value="KAJ6823803.1"/>
    <property type="molecule type" value="Genomic_DNA"/>
</dbReference>
<dbReference type="PANTHER" id="PTHR48048">
    <property type="entry name" value="GLYCOSYLTRANSFERASE"/>
    <property type="match status" value="1"/>
</dbReference>
<dbReference type="GO" id="GO:0035251">
    <property type="term" value="F:UDP-glucosyltransferase activity"/>
    <property type="evidence" value="ECO:0007669"/>
    <property type="project" value="InterPro"/>
</dbReference>
<sequence length="535" mass="59329">MCQLTRLGRFRNKAFVKCAAGQSDFCYNFTLYVLYQTNDWSLSSTTQRERERERMSRMAKVGLVFVPSCAAGHLTAMLELAKRFLVSGDNHLSITVLLMKPPWYKLSSPSLSYIESLSSSGLDISFQHLPELDPPEHSDGPEDLISLYFQLHMPHVKAAIASSPTPVSAILIDFFATALIDVARDLSLPAYIYFASNALLLGLTLYLPTLDVKLPPDVEFEEVEGDVEVPGVVSLPPSSMPSPWMNRKNRCYTWFVYHGRRFREAKGIVVNTFAELEPGFLSALAEGCFLEEAGGQVIMPKVYPVGPVLSLGSLTGGTGSAGRDCTLWLDKQPEGSVVFLCFGSNGCFGVHQVRETAAGLEKSGYRFLWCVRSLVLDGNTRKIVDANLDEILPEGFLERTNDRGMVWPSWAPQIEILSHRAVGGFVTHCGWNSCLESLWFGVPMLPWPLYAEQHLNQVEMVRDLGVAVGLKVDRKNANFVTAEELERGVRCLMGGLGEEGKRVRARVREMSLASRKAVEEGGSSCMNLRKLVEDL</sequence>
<dbReference type="EC" id="2.4.1.-" evidence="5"/>
<evidence type="ECO:0000313" key="7">
    <source>
        <dbReference type="Proteomes" id="UP001140949"/>
    </source>
</evidence>
<dbReference type="Gene3D" id="3.40.50.2000">
    <property type="entry name" value="Glycogen Phosphorylase B"/>
    <property type="match status" value="2"/>
</dbReference>
<dbReference type="FunFam" id="3.40.50.2000:FF:000056">
    <property type="entry name" value="Glycosyltransferase"/>
    <property type="match status" value="1"/>
</dbReference>
<dbReference type="Proteomes" id="UP001140949">
    <property type="component" value="Unassembled WGS sequence"/>
</dbReference>
<dbReference type="InterPro" id="IPR035595">
    <property type="entry name" value="UDP_glycos_trans_CS"/>
</dbReference>
<evidence type="ECO:0000313" key="6">
    <source>
        <dbReference type="EMBL" id="KAJ6823803.1"/>
    </source>
</evidence>
<dbReference type="InterPro" id="IPR050481">
    <property type="entry name" value="UDP-glycosyltransf_plant"/>
</dbReference>
<evidence type="ECO:0000256" key="2">
    <source>
        <dbReference type="ARBA" id="ARBA00022676"/>
    </source>
</evidence>
<organism evidence="6 7">
    <name type="scientific">Iris pallida</name>
    <name type="common">Sweet iris</name>
    <dbReference type="NCBI Taxonomy" id="29817"/>
    <lineage>
        <taxon>Eukaryota</taxon>
        <taxon>Viridiplantae</taxon>
        <taxon>Streptophyta</taxon>
        <taxon>Embryophyta</taxon>
        <taxon>Tracheophyta</taxon>
        <taxon>Spermatophyta</taxon>
        <taxon>Magnoliopsida</taxon>
        <taxon>Liliopsida</taxon>
        <taxon>Asparagales</taxon>
        <taxon>Iridaceae</taxon>
        <taxon>Iridoideae</taxon>
        <taxon>Irideae</taxon>
        <taxon>Iris</taxon>
    </lineage>
</organism>
<gene>
    <name evidence="6" type="ORF">M6B38_129055</name>
</gene>
<dbReference type="Pfam" id="PF00201">
    <property type="entry name" value="UDPGT"/>
    <property type="match status" value="1"/>
</dbReference>
<keyword evidence="3 4" id="KW-0808">Transferase</keyword>
<keyword evidence="7" id="KW-1185">Reference proteome</keyword>
<dbReference type="InterPro" id="IPR002213">
    <property type="entry name" value="UDP_glucos_trans"/>
</dbReference>